<keyword evidence="1" id="KW-0472">Membrane</keyword>
<accession>A0A418MF76</accession>
<evidence type="ECO:0000259" key="3">
    <source>
        <dbReference type="Pfam" id="PF16344"/>
    </source>
</evidence>
<dbReference type="Pfam" id="PF04773">
    <property type="entry name" value="FecR"/>
    <property type="match status" value="1"/>
</dbReference>
<dbReference type="Gene3D" id="3.55.50.30">
    <property type="match status" value="1"/>
</dbReference>
<dbReference type="EMBL" id="QXED01000002">
    <property type="protein sequence ID" value="RIV25397.1"/>
    <property type="molecule type" value="Genomic_DNA"/>
</dbReference>
<name>A0A418MF76_9BACT</name>
<dbReference type="PIRSF" id="PIRSF018266">
    <property type="entry name" value="FecR"/>
    <property type="match status" value="1"/>
</dbReference>
<dbReference type="InterPro" id="IPR006860">
    <property type="entry name" value="FecR"/>
</dbReference>
<sequence length="348" mass="38623">MNESIDWELLGRIFANEATEEERSAFSEWLKANPESQPLVDKLRQQWQASAPSASSLTTSVAFNQVWSRIEAEDESGAPIRRIGQRWLGWVAAASVVLIGVFIGWNLYPGQTVSPTLVQQTNPKGTRSKIQLADGSTVWLNADSRLDYPKTFTGALREVSLEGEAFFQVAHNPQQPFVVRLKTGSVRVLGTSFNIRAYPGDSTVETAVVTGKVAFIPKQPARKRAGLPTKQTLQPASDTLFLTPNLKAVQSLTTRQIVTQPTVAANQIAWTESKLVFRNTPLGEVAKTLERWYGTPVALERESLRQCPLTGTFQNQSLKEVMNLIAMTRRFDYELTESRLTIKGPGCE</sequence>
<evidence type="ECO:0000259" key="2">
    <source>
        <dbReference type="Pfam" id="PF04773"/>
    </source>
</evidence>
<dbReference type="RefSeq" id="WP_119667281.1">
    <property type="nucleotide sequence ID" value="NZ_QXED01000002.1"/>
</dbReference>
<feature type="transmembrane region" description="Helical" evidence="1">
    <location>
        <begin position="87"/>
        <end position="108"/>
    </location>
</feature>
<dbReference type="GO" id="GO:0016989">
    <property type="term" value="F:sigma factor antagonist activity"/>
    <property type="evidence" value="ECO:0007669"/>
    <property type="project" value="TreeGrafter"/>
</dbReference>
<evidence type="ECO:0000313" key="5">
    <source>
        <dbReference type="Proteomes" id="UP000283523"/>
    </source>
</evidence>
<dbReference type="PANTHER" id="PTHR30273">
    <property type="entry name" value="PERIPLASMIC SIGNAL SENSOR AND SIGMA FACTOR ACTIVATOR FECR-RELATED"/>
    <property type="match status" value="1"/>
</dbReference>
<dbReference type="OrthoDB" id="1452822at2"/>
<feature type="domain" description="FecR protein" evidence="2">
    <location>
        <begin position="124"/>
        <end position="213"/>
    </location>
</feature>
<evidence type="ECO:0000313" key="4">
    <source>
        <dbReference type="EMBL" id="RIV25397.1"/>
    </source>
</evidence>
<organism evidence="4 5">
    <name type="scientific">Fibrisoma montanum</name>
    <dbReference type="NCBI Taxonomy" id="2305895"/>
    <lineage>
        <taxon>Bacteria</taxon>
        <taxon>Pseudomonadati</taxon>
        <taxon>Bacteroidota</taxon>
        <taxon>Cytophagia</taxon>
        <taxon>Cytophagales</taxon>
        <taxon>Spirosomataceae</taxon>
        <taxon>Fibrisoma</taxon>
    </lineage>
</organism>
<gene>
    <name evidence="4" type="ORF">DYU11_08850</name>
</gene>
<keyword evidence="1" id="KW-1133">Transmembrane helix</keyword>
<dbReference type="Proteomes" id="UP000283523">
    <property type="component" value="Unassembled WGS sequence"/>
</dbReference>
<feature type="domain" description="Protein FecR C-terminal" evidence="3">
    <location>
        <begin position="274"/>
        <end position="342"/>
    </location>
</feature>
<dbReference type="InterPro" id="IPR012373">
    <property type="entry name" value="Ferrdict_sens_TM"/>
</dbReference>
<dbReference type="AlphaFoldDB" id="A0A418MF76"/>
<keyword evidence="1" id="KW-0812">Transmembrane</keyword>
<proteinExistence type="predicted"/>
<dbReference type="Pfam" id="PF16344">
    <property type="entry name" value="FecR_C"/>
    <property type="match status" value="1"/>
</dbReference>
<keyword evidence="5" id="KW-1185">Reference proteome</keyword>
<dbReference type="InterPro" id="IPR032508">
    <property type="entry name" value="FecR_C"/>
</dbReference>
<dbReference type="Gene3D" id="2.60.120.1440">
    <property type="match status" value="1"/>
</dbReference>
<reference evidence="4 5" key="1">
    <citation type="submission" date="2018-08" db="EMBL/GenBank/DDBJ databases">
        <title>Fibrisoma montanum sp. nov., isolated from Danxia mountain soil.</title>
        <authorList>
            <person name="Huang Y."/>
        </authorList>
    </citation>
    <scope>NUCLEOTIDE SEQUENCE [LARGE SCALE GENOMIC DNA]</scope>
    <source>
        <strain evidence="4 5">HYT19</strain>
    </source>
</reference>
<protein>
    <submittedName>
        <fullName evidence="4">DUF4974 domain-containing protein</fullName>
    </submittedName>
</protein>
<evidence type="ECO:0000256" key="1">
    <source>
        <dbReference type="SAM" id="Phobius"/>
    </source>
</evidence>
<dbReference type="PANTHER" id="PTHR30273:SF2">
    <property type="entry name" value="PROTEIN FECR"/>
    <property type="match status" value="1"/>
</dbReference>
<comment type="caution">
    <text evidence="4">The sequence shown here is derived from an EMBL/GenBank/DDBJ whole genome shotgun (WGS) entry which is preliminary data.</text>
</comment>